<dbReference type="SUPFAM" id="SSF143120">
    <property type="entry name" value="YefM-like"/>
    <property type="match status" value="1"/>
</dbReference>
<evidence type="ECO:0000313" key="4">
    <source>
        <dbReference type="Proteomes" id="UP000619355"/>
    </source>
</evidence>
<comment type="similarity">
    <text evidence="1 2">Belongs to the phD/YefM antitoxin family.</text>
</comment>
<dbReference type="Proteomes" id="UP000619355">
    <property type="component" value="Unassembled WGS sequence"/>
</dbReference>
<dbReference type="Gene3D" id="3.40.1620.10">
    <property type="entry name" value="YefM-like domain"/>
    <property type="match status" value="1"/>
</dbReference>
<gene>
    <name evidence="3" type="ORF">GCM10018980_51320</name>
</gene>
<comment type="caution">
    <text evidence="3">The sequence shown here is derived from an EMBL/GenBank/DDBJ whole genome shotgun (WGS) entry which is preliminary data.</text>
</comment>
<dbReference type="EMBL" id="BNBF01000017">
    <property type="protein sequence ID" value="GHG61845.1"/>
    <property type="molecule type" value="Genomic_DNA"/>
</dbReference>
<accession>A0A919EZE6</accession>
<dbReference type="AlphaFoldDB" id="A0A919EZE6"/>
<evidence type="ECO:0000256" key="1">
    <source>
        <dbReference type="ARBA" id="ARBA00009981"/>
    </source>
</evidence>
<organism evidence="3 4">
    <name type="scientific">Streptomyces capoamus</name>
    <dbReference type="NCBI Taxonomy" id="68183"/>
    <lineage>
        <taxon>Bacteria</taxon>
        <taxon>Bacillati</taxon>
        <taxon>Actinomycetota</taxon>
        <taxon>Actinomycetes</taxon>
        <taxon>Kitasatosporales</taxon>
        <taxon>Streptomycetaceae</taxon>
        <taxon>Streptomyces</taxon>
    </lineage>
</organism>
<sequence length="120" mass="13351">MTYTLTMAADQGIRIAEDGVAEVSMTDARANLTQLIREVRYGGRPGAFTERGKRSAYVVPPDFYERAVRDRATVAFLERRAEESEDDAKAPAPTNARVLREALNAAARFAVEAVRRVYLD</sequence>
<protein>
    <recommendedName>
        <fullName evidence="2">Antitoxin</fullName>
    </recommendedName>
</protein>
<comment type="function">
    <text evidence="2">Antitoxin component of a type II toxin-antitoxin (TA) system.</text>
</comment>
<evidence type="ECO:0000313" key="3">
    <source>
        <dbReference type="EMBL" id="GHG61845.1"/>
    </source>
</evidence>
<dbReference type="InterPro" id="IPR036165">
    <property type="entry name" value="YefM-like_sf"/>
</dbReference>
<reference evidence="4" key="1">
    <citation type="journal article" date="2019" name="Int. J. Syst. Evol. Microbiol.">
        <title>The Global Catalogue of Microorganisms (GCM) 10K type strain sequencing project: providing services to taxonomists for standard genome sequencing and annotation.</title>
        <authorList>
            <consortium name="The Broad Institute Genomics Platform"/>
            <consortium name="The Broad Institute Genome Sequencing Center for Infectious Disease"/>
            <person name="Wu L."/>
            <person name="Ma J."/>
        </authorList>
    </citation>
    <scope>NUCLEOTIDE SEQUENCE [LARGE SCALE GENOMIC DNA]</scope>
    <source>
        <strain evidence="4">JCM 4253</strain>
    </source>
</reference>
<dbReference type="Pfam" id="PF02604">
    <property type="entry name" value="PhdYeFM_antitox"/>
    <property type="match status" value="1"/>
</dbReference>
<proteinExistence type="inferred from homology"/>
<keyword evidence="4" id="KW-1185">Reference proteome</keyword>
<dbReference type="NCBIfam" id="TIGR01552">
    <property type="entry name" value="phd_fam"/>
    <property type="match status" value="1"/>
</dbReference>
<name>A0A919EZE6_9ACTN</name>
<dbReference type="InterPro" id="IPR006442">
    <property type="entry name" value="Antitoxin_Phd/YefM"/>
</dbReference>
<evidence type="ECO:0000256" key="2">
    <source>
        <dbReference type="RuleBase" id="RU362080"/>
    </source>
</evidence>